<dbReference type="Gene3D" id="3.20.20.140">
    <property type="entry name" value="Metal-dependent hydrolases"/>
    <property type="match status" value="1"/>
</dbReference>
<dbReference type="Proteomes" id="UP000824091">
    <property type="component" value="Unassembled WGS sequence"/>
</dbReference>
<dbReference type="InterPro" id="IPR011059">
    <property type="entry name" value="Metal-dep_hydrolase_composite"/>
</dbReference>
<dbReference type="SUPFAM" id="SSF51556">
    <property type="entry name" value="Metallo-dependent hydrolases"/>
    <property type="match status" value="1"/>
</dbReference>
<name>A0A9D1I5V4_9FIRM</name>
<gene>
    <name evidence="2" type="ORF">IAD16_04160</name>
</gene>
<dbReference type="CDD" id="cd01300">
    <property type="entry name" value="YtcJ_like"/>
    <property type="match status" value="1"/>
</dbReference>
<dbReference type="AlphaFoldDB" id="A0A9D1I5V4"/>
<dbReference type="Pfam" id="PF07969">
    <property type="entry name" value="Amidohydro_3"/>
    <property type="match status" value="1"/>
</dbReference>
<comment type="caution">
    <text evidence="2">The sequence shown here is derived from an EMBL/GenBank/DDBJ whole genome shotgun (WGS) entry which is preliminary data.</text>
</comment>
<dbReference type="InterPro" id="IPR032466">
    <property type="entry name" value="Metal_Hydrolase"/>
</dbReference>
<dbReference type="Gene3D" id="3.10.310.70">
    <property type="match status" value="1"/>
</dbReference>
<evidence type="ECO:0000259" key="1">
    <source>
        <dbReference type="Pfam" id="PF07969"/>
    </source>
</evidence>
<evidence type="ECO:0000313" key="3">
    <source>
        <dbReference type="Proteomes" id="UP000824091"/>
    </source>
</evidence>
<reference evidence="2" key="1">
    <citation type="submission" date="2020-10" db="EMBL/GenBank/DDBJ databases">
        <authorList>
            <person name="Gilroy R."/>
        </authorList>
    </citation>
    <scope>NUCLEOTIDE SEQUENCE</scope>
    <source>
        <strain evidence="2">11300</strain>
    </source>
</reference>
<dbReference type="InterPro" id="IPR033932">
    <property type="entry name" value="YtcJ-like"/>
</dbReference>
<organism evidence="2 3">
    <name type="scientific">Candidatus Fimisoma avicola</name>
    <dbReference type="NCBI Taxonomy" id="2840826"/>
    <lineage>
        <taxon>Bacteria</taxon>
        <taxon>Bacillati</taxon>
        <taxon>Bacillota</taxon>
        <taxon>Clostridia</taxon>
        <taxon>Eubacteriales</taxon>
        <taxon>Candidatus Fimisoma</taxon>
    </lineage>
</organism>
<protein>
    <submittedName>
        <fullName evidence="2">Amidohydrolase</fullName>
    </submittedName>
</protein>
<dbReference type="SUPFAM" id="SSF51338">
    <property type="entry name" value="Composite domain of metallo-dependent hydrolases"/>
    <property type="match status" value="1"/>
</dbReference>
<reference evidence="2" key="2">
    <citation type="journal article" date="2021" name="PeerJ">
        <title>Extensive microbial diversity within the chicken gut microbiome revealed by metagenomics and culture.</title>
        <authorList>
            <person name="Gilroy R."/>
            <person name="Ravi A."/>
            <person name="Getino M."/>
            <person name="Pursley I."/>
            <person name="Horton D.L."/>
            <person name="Alikhan N.F."/>
            <person name="Baker D."/>
            <person name="Gharbi K."/>
            <person name="Hall N."/>
            <person name="Watson M."/>
            <person name="Adriaenssens E.M."/>
            <person name="Foster-Nyarko E."/>
            <person name="Jarju S."/>
            <person name="Secka A."/>
            <person name="Antonio M."/>
            <person name="Oren A."/>
            <person name="Chaudhuri R.R."/>
            <person name="La Ragione R."/>
            <person name="Hildebrand F."/>
            <person name="Pallen M.J."/>
        </authorList>
    </citation>
    <scope>NUCLEOTIDE SEQUENCE</scope>
    <source>
        <strain evidence="2">11300</strain>
    </source>
</reference>
<dbReference type="PANTHER" id="PTHR22642:SF2">
    <property type="entry name" value="PROTEIN LONG AFTER FAR-RED 3"/>
    <property type="match status" value="1"/>
</dbReference>
<accession>A0A9D1I5V4</accession>
<dbReference type="Gene3D" id="2.30.40.10">
    <property type="entry name" value="Urease, subunit C, domain 1"/>
    <property type="match status" value="1"/>
</dbReference>
<sequence>MDSIFYNGRIYTMDDAIPQAQAVAVKNGIIMRVGSDDEILKLRSDDTVMYDLHGQTMLPGFSDSHMHLLSYGYSLEKVNLYSARSMDDLIRLGKDFLRDHPGLTWLQGRGWNTDDWEDTRYPNRYDLDKITTEIPMFYTRSCAHIISVNSKALEVMGVDRKTQQIPGGHITFDEEGEPLGIFAEAARDLVYDALPKLQVSDIKRLIVNGARNALACGITSIHTDDFEAISAGEYQKVLDAYHQLEAEGNLPVRIYEQCLLASEPLLRRFLEEGHHTGEGSPMFRIGSLKLLTDGSLGGKTAFLRRPYHNDPSTCGIATFTQSELDDLVLLAQEKGLVSSPHNIGDGAMEMNLNAIENAQIKAPRADMRHSLIHCQITDPEIIKRCRDLNVIMHVQPAFIDTDMHIAGDYVGADLEQTSYAWKTMLDTGLHIAFGSDAPVISFNVMEGIYCAVTRKDLKGRPEGGWLPDQKISVYDAVYAYTMGGAYASYDEGKKGSIRNGKYADMVILDRDIFNIPEDEIKDIKVQATILNGSIVYEAER</sequence>
<dbReference type="GO" id="GO:0016810">
    <property type="term" value="F:hydrolase activity, acting on carbon-nitrogen (but not peptide) bonds"/>
    <property type="evidence" value="ECO:0007669"/>
    <property type="project" value="InterPro"/>
</dbReference>
<dbReference type="InterPro" id="IPR013108">
    <property type="entry name" value="Amidohydro_3"/>
</dbReference>
<evidence type="ECO:0000313" key="2">
    <source>
        <dbReference type="EMBL" id="HIU27550.1"/>
    </source>
</evidence>
<feature type="domain" description="Amidohydrolase 3" evidence="1">
    <location>
        <begin position="50"/>
        <end position="536"/>
    </location>
</feature>
<proteinExistence type="predicted"/>
<dbReference type="EMBL" id="DVMO01000060">
    <property type="protein sequence ID" value="HIU27550.1"/>
    <property type="molecule type" value="Genomic_DNA"/>
</dbReference>
<dbReference type="PANTHER" id="PTHR22642">
    <property type="entry name" value="IMIDAZOLONEPROPIONASE"/>
    <property type="match status" value="1"/>
</dbReference>